<protein>
    <submittedName>
        <fullName evidence="2">SelT/SelW/SelH family protein</fullName>
    </submittedName>
</protein>
<organism evidence="1 2">
    <name type="scientific">Caenorhabditis tropicalis</name>
    <dbReference type="NCBI Taxonomy" id="1561998"/>
    <lineage>
        <taxon>Eukaryota</taxon>
        <taxon>Metazoa</taxon>
        <taxon>Ecdysozoa</taxon>
        <taxon>Nematoda</taxon>
        <taxon>Chromadorea</taxon>
        <taxon>Rhabditida</taxon>
        <taxon>Rhabditina</taxon>
        <taxon>Rhabditomorpha</taxon>
        <taxon>Rhabditoidea</taxon>
        <taxon>Rhabditidae</taxon>
        <taxon>Peloderinae</taxon>
        <taxon>Caenorhabditis</taxon>
    </lineage>
</organism>
<evidence type="ECO:0000313" key="1">
    <source>
        <dbReference type="Proteomes" id="UP000095282"/>
    </source>
</evidence>
<sequence length="87" mass="10072">MTMEQLNILKSIFPNDVSIFTDSNGQIHYQVKILASGKIHPSDHPFDQYEDQFGEIEIKEEPIDSSGMNLLSFPNQLDHFPKYEYPL</sequence>
<reference evidence="2" key="1">
    <citation type="submission" date="2016-11" db="UniProtKB">
        <authorList>
            <consortium name="WormBaseParasite"/>
        </authorList>
    </citation>
    <scope>IDENTIFICATION</scope>
</reference>
<dbReference type="WBParaSite" id="Csp11.Scaffold630.g22314.t2">
    <property type="protein sequence ID" value="Csp11.Scaffold630.g22314.t2"/>
    <property type="gene ID" value="Csp11.Scaffold630.g22314"/>
</dbReference>
<name>A0A1I7V4I2_9PELO</name>
<dbReference type="AlphaFoldDB" id="A0A1I7V4I2"/>
<keyword evidence="1" id="KW-1185">Reference proteome</keyword>
<dbReference type="Proteomes" id="UP000095282">
    <property type="component" value="Unplaced"/>
</dbReference>
<accession>A0A1I7V4I2</accession>
<proteinExistence type="predicted"/>
<evidence type="ECO:0000313" key="2">
    <source>
        <dbReference type="WBParaSite" id="Csp11.Scaffold630.g22314.t2"/>
    </source>
</evidence>